<reference evidence="11 12" key="1">
    <citation type="submission" date="2019-11" db="EMBL/GenBank/DDBJ databases">
        <title>Using colonization assays and comparative genomics to discover symbiosis behaviors and factors in Vibrio fischeri.</title>
        <authorList>
            <person name="Bongrand C."/>
            <person name="Moriano-Gutierrez S."/>
            <person name="Arevalo P."/>
            <person name="Mcfall-Ngai M."/>
            <person name="Visick K."/>
            <person name="Polz M.F."/>
            <person name="Ruby E.G."/>
        </authorList>
    </citation>
    <scope>NUCLEOTIDE SEQUENCE [LARGE SCALE GENOMIC DNA]</scope>
    <source>
        <strain evidence="12">emors.3.2</strain>
    </source>
</reference>
<evidence type="ECO:0000256" key="1">
    <source>
        <dbReference type="ARBA" id="ARBA00004377"/>
    </source>
</evidence>
<comment type="subcellular location">
    <subcellularLocation>
        <location evidence="1">Cell inner membrane</location>
        <topology evidence="1">Single-pass membrane protein</topology>
    </subcellularLocation>
</comment>
<evidence type="ECO:0000256" key="8">
    <source>
        <dbReference type="ARBA" id="ARBA00022989"/>
    </source>
</evidence>
<dbReference type="Pfam" id="PF11612">
    <property type="entry name" value="T2SSJ"/>
    <property type="match status" value="1"/>
</dbReference>
<keyword evidence="8 10" id="KW-1133">Transmembrane helix</keyword>
<gene>
    <name evidence="11" type="primary">gspJ</name>
    <name evidence="11" type="ORF">GNP77_18140</name>
</gene>
<evidence type="ECO:0000256" key="2">
    <source>
        <dbReference type="ARBA" id="ARBA00011084"/>
    </source>
</evidence>
<dbReference type="GO" id="GO:0015627">
    <property type="term" value="C:type II protein secretion system complex"/>
    <property type="evidence" value="ECO:0007669"/>
    <property type="project" value="InterPro"/>
</dbReference>
<dbReference type="InterPro" id="IPR010055">
    <property type="entry name" value="T2SS_protein-GspJ"/>
</dbReference>
<name>A0A6N3Z548_ALIFS</name>
<dbReference type="NCBIfam" id="TIGR02532">
    <property type="entry name" value="IV_pilin_GFxxxE"/>
    <property type="match status" value="1"/>
</dbReference>
<dbReference type="PANTHER" id="PTHR39583:SF2">
    <property type="entry name" value="TYPE II SECRETION SYSTEM PROTEIN J"/>
    <property type="match status" value="1"/>
</dbReference>
<dbReference type="InterPro" id="IPR012902">
    <property type="entry name" value="N_methyl_site"/>
</dbReference>
<dbReference type="PROSITE" id="PS00409">
    <property type="entry name" value="PROKAR_NTER_METHYL"/>
    <property type="match status" value="1"/>
</dbReference>
<evidence type="ECO:0000256" key="10">
    <source>
        <dbReference type="SAM" id="Phobius"/>
    </source>
</evidence>
<comment type="caution">
    <text evidence="11">The sequence shown here is derived from an EMBL/GenBank/DDBJ whole genome shotgun (WGS) entry which is preliminary data.</text>
</comment>
<dbReference type="Proteomes" id="UP000435323">
    <property type="component" value="Unassembled WGS sequence"/>
</dbReference>
<dbReference type="PANTHER" id="PTHR39583">
    <property type="entry name" value="TYPE II SECRETION SYSTEM PROTEIN J-RELATED"/>
    <property type="match status" value="1"/>
</dbReference>
<dbReference type="SUPFAM" id="SSF54523">
    <property type="entry name" value="Pili subunits"/>
    <property type="match status" value="1"/>
</dbReference>
<keyword evidence="4" id="KW-1003">Cell membrane</keyword>
<evidence type="ECO:0000313" key="12">
    <source>
        <dbReference type="Proteomes" id="UP000435323"/>
    </source>
</evidence>
<dbReference type="Pfam" id="PF07963">
    <property type="entry name" value="N_methyl"/>
    <property type="match status" value="1"/>
</dbReference>
<evidence type="ECO:0000256" key="6">
    <source>
        <dbReference type="ARBA" id="ARBA00022519"/>
    </source>
</evidence>
<protein>
    <recommendedName>
        <fullName evidence="3">Type II secretion system protein J</fullName>
    </recommendedName>
</protein>
<evidence type="ECO:0000256" key="5">
    <source>
        <dbReference type="ARBA" id="ARBA00022481"/>
    </source>
</evidence>
<evidence type="ECO:0000256" key="4">
    <source>
        <dbReference type="ARBA" id="ARBA00022475"/>
    </source>
</evidence>
<keyword evidence="5" id="KW-0488">Methylation</keyword>
<keyword evidence="6" id="KW-0997">Cell inner membrane</keyword>
<dbReference type="EMBL" id="WOBO01000022">
    <property type="protein sequence ID" value="MUK47281.1"/>
    <property type="molecule type" value="Genomic_DNA"/>
</dbReference>
<dbReference type="Gene3D" id="2.10.70.20">
    <property type="entry name" value="gspk-gspi-gspj complex like domains"/>
    <property type="match status" value="1"/>
</dbReference>
<dbReference type="AlphaFoldDB" id="A0A6N3Z548"/>
<sequence>MLRRSFSQPFSKARGFTLIEVMVAIAVFATLSFAAYQVVNQVQRSNEQSLEKSERIKQLQRSLVFLDNDFRQIVARQFRTGGEKASEALLKSGEYFLDSEFQAILFVRLGWKNPQQAFPRGEITKVGYRVIENKLERLWWRYPDTPVGQEAAITPLIDGIEELKFEFYDGKKWLKKWEMKNQLPNAIKMILTFKDYGDVERVYLTPGFKLDNNANQNSDDSKEDRG</sequence>
<dbReference type="InterPro" id="IPR051621">
    <property type="entry name" value="T2SS_protein_J"/>
</dbReference>
<dbReference type="InterPro" id="IPR045584">
    <property type="entry name" value="Pilin-like"/>
</dbReference>
<feature type="transmembrane region" description="Helical" evidence="10">
    <location>
        <begin position="21"/>
        <end position="39"/>
    </location>
</feature>
<keyword evidence="7 10" id="KW-0812">Transmembrane</keyword>
<organism evidence="11 12">
    <name type="scientific">Aliivibrio fischeri</name>
    <name type="common">Vibrio fischeri</name>
    <dbReference type="NCBI Taxonomy" id="668"/>
    <lineage>
        <taxon>Bacteria</taxon>
        <taxon>Pseudomonadati</taxon>
        <taxon>Pseudomonadota</taxon>
        <taxon>Gammaproteobacteria</taxon>
        <taxon>Vibrionales</taxon>
        <taxon>Vibrionaceae</taxon>
        <taxon>Aliivibrio</taxon>
    </lineage>
</organism>
<comment type="similarity">
    <text evidence="2">Belongs to the GSP J family.</text>
</comment>
<evidence type="ECO:0000256" key="3">
    <source>
        <dbReference type="ARBA" id="ARBA00021539"/>
    </source>
</evidence>
<evidence type="ECO:0000256" key="7">
    <source>
        <dbReference type="ARBA" id="ARBA00022692"/>
    </source>
</evidence>
<dbReference type="NCBIfam" id="TIGR01711">
    <property type="entry name" value="gspJ"/>
    <property type="match status" value="1"/>
</dbReference>
<keyword evidence="9 10" id="KW-0472">Membrane</keyword>
<accession>A0A6N3Z548</accession>
<dbReference type="GO" id="GO:0015628">
    <property type="term" value="P:protein secretion by the type II secretion system"/>
    <property type="evidence" value="ECO:0007669"/>
    <property type="project" value="InterPro"/>
</dbReference>
<evidence type="ECO:0000313" key="11">
    <source>
        <dbReference type="EMBL" id="MUK47281.1"/>
    </source>
</evidence>
<proteinExistence type="inferred from homology"/>
<dbReference type="GO" id="GO:0005886">
    <property type="term" value="C:plasma membrane"/>
    <property type="evidence" value="ECO:0007669"/>
    <property type="project" value="UniProtKB-SubCell"/>
</dbReference>
<evidence type="ECO:0000256" key="9">
    <source>
        <dbReference type="ARBA" id="ARBA00023136"/>
    </source>
</evidence>
<dbReference type="Gene3D" id="3.10.610.10">
    <property type="entry name" value="GSPII I/J protein-like"/>
    <property type="match status" value="1"/>
</dbReference>
<dbReference type="RefSeq" id="WP_155657683.1">
    <property type="nucleotide sequence ID" value="NZ_WOBO01000022.1"/>
</dbReference>